<name>A0A1T3P3G6_9ACTN</name>
<dbReference type="STRING" id="159449.B4N89_23770"/>
<feature type="region of interest" description="Disordered" evidence="1">
    <location>
        <begin position="1"/>
        <end position="88"/>
    </location>
</feature>
<feature type="compositionally biased region" description="Low complexity" evidence="1">
    <location>
        <begin position="53"/>
        <end position="63"/>
    </location>
</feature>
<evidence type="ECO:0000313" key="3">
    <source>
        <dbReference type="Proteomes" id="UP000190037"/>
    </source>
</evidence>
<comment type="caution">
    <text evidence="2">The sequence shown here is derived from an EMBL/GenBank/DDBJ whole genome shotgun (WGS) entry which is preliminary data.</text>
</comment>
<evidence type="ECO:0000313" key="2">
    <source>
        <dbReference type="EMBL" id="OPC83554.1"/>
    </source>
</evidence>
<dbReference type="AlphaFoldDB" id="A0A1T3P3G6"/>
<proteinExistence type="predicted"/>
<reference evidence="2 3" key="1">
    <citation type="submission" date="2017-03" db="EMBL/GenBank/DDBJ databases">
        <title>Draft genome sequence of Streptomyces scabrisporus NF3, endophyte isolated from Amphipterygium adstringens.</title>
        <authorList>
            <person name="Vazquez M."/>
            <person name="Ceapa C.D."/>
            <person name="Rodriguez Luna D."/>
            <person name="Sanchez Esquivel S."/>
        </authorList>
    </citation>
    <scope>NUCLEOTIDE SEQUENCE [LARGE SCALE GENOMIC DNA]</scope>
    <source>
        <strain evidence="2 3">NF3</strain>
    </source>
</reference>
<dbReference type="RefSeq" id="WP_078977837.1">
    <property type="nucleotide sequence ID" value="NZ_MWQN01000001.1"/>
</dbReference>
<feature type="compositionally biased region" description="Basic and acidic residues" evidence="1">
    <location>
        <begin position="171"/>
        <end position="188"/>
    </location>
</feature>
<gene>
    <name evidence="2" type="ORF">B4N89_23770</name>
</gene>
<organism evidence="2 3">
    <name type="scientific">Embleya scabrispora</name>
    <dbReference type="NCBI Taxonomy" id="159449"/>
    <lineage>
        <taxon>Bacteria</taxon>
        <taxon>Bacillati</taxon>
        <taxon>Actinomycetota</taxon>
        <taxon>Actinomycetes</taxon>
        <taxon>Kitasatosporales</taxon>
        <taxon>Streptomycetaceae</taxon>
        <taxon>Embleya</taxon>
    </lineage>
</organism>
<dbReference type="Proteomes" id="UP000190037">
    <property type="component" value="Unassembled WGS sequence"/>
</dbReference>
<dbReference type="OrthoDB" id="9111418at2"/>
<evidence type="ECO:0000256" key="1">
    <source>
        <dbReference type="SAM" id="MobiDB-lite"/>
    </source>
</evidence>
<sequence length="460" mass="48083">MGKTKTGPKGGDSGASGTGHDTTKPSGGAPTTTVPKAPKRPGGDTGGTPGGPPATTTSKTGAPAGPPPRGGNGFSHKPEHVESGARGIDASAARIEAAHTKLTGVLQAKGSFWNKDSLGQTFGKVFEPLSTGHTRAGGALQQAVAKTAGNVRVGAKKTAATEEANLKKFGQRIDGDPKKIGDADRDGKGPSGNAAQKPGPNRTPVYFVDENGRVHQLVNGQLVPATHGGTNSGIDRVLNPDGTIRVNIKTDAKGNPEVTPKGKPKRVPVPGGKGRYDRFSKKEQADNDSASPRTPVQSRPLQHPTDLSQAVEDVRRAGNDYGGNNYASLHYRDPSGQAGGDFILVGSSGQNGGHSERAIGLPMVHNGMQNDVTRLYTERAPCQVFPRTGGAGCDLWVDMHLNGPGRNSPLEVSHVADFDSTRLDGADRNGPFNRYMFDLEQHHRAGNTSPLAGVYTYRYP</sequence>
<feature type="compositionally biased region" description="Polar residues" evidence="1">
    <location>
        <begin position="287"/>
        <end position="307"/>
    </location>
</feature>
<accession>A0A1T3P3G6</accession>
<feature type="compositionally biased region" description="Gly residues" evidence="1">
    <location>
        <begin position="8"/>
        <end position="17"/>
    </location>
</feature>
<feature type="region of interest" description="Disordered" evidence="1">
    <location>
        <begin position="166"/>
        <end position="206"/>
    </location>
</feature>
<protein>
    <submittedName>
        <fullName evidence="2">Uncharacterized protein</fullName>
    </submittedName>
</protein>
<dbReference type="EMBL" id="MWQN01000001">
    <property type="protein sequence ID" value="OPC83554.1"/>
    <property type="molecule type" value="Genomic_DNA"/>
</dbReference>
<feature type="compositionally biased region" description="Basic and acidic residues" evidence="1">
    <location>
        <begin position="274"/>
        <end position="285"/>
    </location>
</feature>
<feature type="region of interest" description="Disordered" evidence="1">
    <location>
        <begin position="249"/>
        <end position="307"/>
    </location>
</feature>
<keyword evidence="3" id="KW-1185">Reference proteome</keyword>